<evidence type="ECO:0000256" key="9">
    <source>
        <dbReference type="SAM" id="Phobius"/>
    </source>
</evidence>
<keyword evidence="3" id="KW-1003">Cell membrane</keyword>
<feature type="transmembrane region" description="Helical" evidence="9">
    <location>
        <begin position="215"/>
        <end position="234"/>
    </location>
</feature>
<keyword evidence="6 9" id="KW-1133">Transmembrane helix</keyword>
<keyword evidence="5" id="KW-0029">Amino-acid transport</keyword>
<evidence type="ECO:0000313" key="11">
    <source>
        <dbReference type="Proteomes" id="UP000295391"/>
    </source>
</evidence>
<comment type="caution">
    <text evidence="10">The sequence shown here is derived from an EMBL/GenBank/DDBJ whole genome shotgun (WGS) entry which is preliminary data.</text>
</comment>
<evidence type="ECO:0000256" key="5">
    <source>
        <dbReference type="ARBA" id="ARBA00022970"/>
    </source>
</evidence>
<evidence type="ECO:0000256" key="2">
    <source>
        <dbReference type="ARBA" id="ARBA00022448"/>
    </source>
</evidence>
<feature type="transmembrane region" description="Helical" evidence="9">
    <location>
        <begin position="263"/>
        <end position="279"/>
    </location>
</feature>
<dbReference type="GO" id="GO:0006865">
    <property type="term" value="P:amino acid transport"/>
    <property type="evidence" value="ECO:0007669"/>
    <property type="project" value="UniProtKB-KW"/>
</dbReference>
<keyword evidence="11" id="KW-1185">Reference proteome</keyword>
<dbReference type="CDD" id="cd06582">
    <property type="entry name" value="TM_PBP1_LivH_like"/>
    <property type="match status" value="1"/>
</dbReference>
<protein>
    <submittedName>
        <fullName evidence="10">Branched-chain amino acid transport system permease protein</fullName>
    </submittedName>
</protein>
<dbReference type="GO" id="GO:0005886">
    <property type="term" value="C:plasma membrane"/>
    <property type="evidence" value="ECO:0007669"/>
    <property type="project" value="UniProtKB-SubCell"/>
</dbReference>
<feature type="transmembrane region" description="Helical" evidence="9">
    <location>
        <begin position="29"/>
        <end position="53"/>
    </location>
</feature>
<dbReference type="Proteomes" id="UP000295391">
    <property type="component" value="Unassembled WGS sequence"/>
</dbReference>
<dbReference type="InterPro" id="IPR001851">
    <property type="entry name" value="ABC_transp_permease"/>
</dbReference>
<evidence type="ECO:0000256" key="3">
    <source>
        <dbReference type="ARBA" id="ARBA00022475"/>
    </source>
</evidence>
<dbReference type="RefSeq" id="WP_133573719.1">
    <property type="nucleotide sequence ID" value="NZ_SNYR01000003.1"/>
</dbReference>
<keyword evidence="4 9" id="KW-0812">Transmembrane</keyword>
<keyword evidence="2" id="KW-0813">Transport</keyword>
<feature type="transmembrane region" description="Helical" evidence="9">
    <location>
        <begin position="92"/>
        <end position="110"/>
    </location>
</feature>
<dbReference type="GO" id="GO:0022857">
    <property type="term" value="F:transmembrane transporter activity"/>
    <property type="evidence" value="ECO:0007669"/>
    <property type="project" value="InterPro"/>
</dbReference>
<dbReference type="PANTHER" id="PTHR11795">
    <property type="entry name" value="BRANCHED-CHAIN AMINO ACID TRANSPORT SYSTEM PERMEASE PROTEIN LIVH"/>
    <property type="match status" value="1"/>
</dbReference>
<evidence type="ECO:0000256" key="7">
    <source>
        <dbReference type="ARBA" id="ARBA00023136"/>
    </source>
</evidence>
<feature type="transmembrane region" description="Helical" evidence="9">
    <location>
        <begin position="60"/>
        <end position="86"/>
    </location>
</feature>
<name>A0A4R6VKA9_9HYPH</name>
<evidence type="ECO:0000256" key="8">
    <source>
        <dbReference type="ARBA" id="ARBA00037998"/>
    </source>
</evidence>
<reference evidence="10 11" key="1">
    <citation type="submission" date="2019-03" db="EMBL/GenBank/DDBJ databases">
        <title>Genomic Encyclopedia of Type Strains, Phase III (KMG-III): the genomes of soil and plant-associated and newly described type strains.</title>
        <authorList>
            <person name="Whitman W."/>
        </authorList>
    </citation>
    <scope>NUCLEOTIDE SEQUENCE [LARGE SCALE GENOMIC DNA]</scope>
    <source>
        <strain evidence="10 11">CGMCC 1.7002</strain>
    </source>
</reference>
<proteinExistence type="inferred from homology"/>
<organism evidence="10 11">
    <name type="scientific">Maritalea mobilis</name>
    <dbReference type="NCBI Taxonomy" id="483324"/>
    <lineage>
        <taxon>Bacteria</taxon>
        <taxon>Pseudomonadati</taxon>
        <taxon>Pseudomonadota</taxon>
        <taxon>Alphaproteobacteria</taxon>
        <taxon>Hyphomicrobiales</taxon>
        <taxon>Devosiaceae</taxon>
        <taxon>Maritalea</taxon>
    </lineage>
</organism>
<evidence type="ECO:0000256" key="1">
    <source>
        <dbReference type="ARBA" id="ARBA00004651"/>
    </source>
</evidence>
<feature type="transmembrane region" description="Helical" evidence="9">
    <location>
        <begin position="239"/>
        <end position="257"/>
    </location>
</feature>
<evidence type="ECO:0000313" key="10">
    <source>
        <dbReference type="EMBL" id="TDQ62048.1"/>
    </source>
</evidence>
<dbReference type="PANTHER" id="PTHR11795:SF450">
    <property type="entry name" value="ABC TRANSPORTER PERMEASE PROTEIN"/>
    <property type="match status" value="1"/>
</dbReference>
<dbReference type="OrthoDB" id="27557at2"/>
<sequence>MNSLLTPAMAGLSAGGAYAILGVCAIFTYRLVAVVNFTGAAVGACGAFIMVALVEMGMPLFPAVVLGIAAGALAALFVGFITTIWFSGANGSVKAAVTAALLVGFIALGLRLTGGQHPKRFPDILQGAWLRLADVQITNASIAAIGLAIVLTIAAEQFLNRTRTGLELRALSERPMAAELLGIRVRLLALIVWAIAGAVTAFALMLIAPLRSPDFASLSLLIVPALAAALIGAFKSFRAALFGGLAIGIIEGLASGLVGLNQYRAAIPFIVILLVLLWSQREARWDESR</sequence>
<accession>A0A4R6VKA9</accession>
<comment type="subcellular location">
    <subcellularLocation>
        <location evidence="1">Cell membrane</location>
        <topology evidence="1">Multi-pass membrane protein</topology>
    </subcellularLocation>
</comment>
<dbReference type="AlphaFoldDB" id="A0A4R6VKA9"/>
<comment type="similarity">
    <text evidence="8">Belongs to the binding-protein-dependent transport system permease family. LivHM subfamily.</text>
</comment>
<evidence type="ECO:0000256" key="6">
    <source>
        <dbReference type="ARBA" id="ARBA00022989"/>
    </source>
</evidence>
<gene>
    <name evidence="10" type="ORF">ATL17_3152</name>
</gene>
<feature type="transmembrane region" description="Helical" evidence="9">
    <location>
        <begin position="187"/>
        <end position="209"/>
    </location>
</feature>
<keyword evidence="7 9" id="KW-0472">Membrane</keyword>
<evidence type="ECO:0000256" key="4">
    <source>
        <dbReference type="ARBA" id="ARBA00022692"/>
    </source>
</evidence>
<dbReference type="EMBL" id="SNYR01000003">
    <property type="protein sequence ID" value="TDQ62048.1"/>
    <property type="molecule type" value="Genomic_DNA"/>
</dbReference>
<dbReference type="Pfam" id="PF02653">
    <property type="entry name" value="BPD_transp_2"/>
    <property type="match status" value="1"/>
</dbReference>
<dbReference type="InterPro" id="IPR052157">
    <property type="entry name" value="BCAA_transport_permease"/>
</dbReference>